<dbReference type="STRING" id="266128.ABB25_09285"/>
<dbReference type="AlphaFoldDB" id="A0A0R0BK60"/>
<dbReference type="SUPFAM" id="SSF56925">
    <property type="entry name" value="OMPA-like"/>
    <property type="match status" value="1"/>
</dbReference>
<dbReference type="Proteomes" id="UP000051254">
    <property type="component" value="Unassembled WGS sequence"/>
</dbReference>
<keyword evidence="2" id="KW-1185">Reference proteome</keyword>
<accession>A0A0R0BK60</accession>
<dbReference type="PATRIC" id="fig|266128.3.peg.722"/>
<dbReference type="Gene3D" id="2.40.160.90">
    <property type="match status" value="1"/>
</dbReference>
<proteinExistence type="predicted"/>
<comment type="caution">
    <text evidence="1">The sequence shown here is derived from an EMBL/GenBank/DDBJ whole genome shotgun (WGS) entry which is preliminary data.</text>
</comment>
<evidence type="ECO:0008006" key="3">
    <source>
        <dbReference type="Google" id="ProtNLM"/>
    </source>
</evidence>
<gene>
    <name evidence="1" type="ORF">ABB25_09285</name>
</gene>
<organism evidence="1 2">
    <name type="scientific">Stenotrophomonas koreensis</name>
    <dbReference type="NCBI Taxonomy" id="266128"/>
    <lineage>
        <taxon>Bacteria</taxon>
        <taxon>Pseudomonadati</taxon>
        <taxon>Pseudomonadota</taxon>
        <taxon>Gammaproteobacteria</taxon>
        <taxon>Lysobacterales</taxon>
        <taxon>Lysobacteraceae</taxon>
        <taxon>Stenotrophomonas</taxon>
    </lineage>
</organism>
<reference evidence="1 2" key="1">
    <citation type="submission" date="2015-05" db="EMBL/GenBank/DDBJ databases">
        <title>Genome sequencing and analysis of members of genus Stenotrophomonas.</title>
        <authorList>
            <person name="Patil P.P."/>
            <person name="Midha S."/>
            <person name="Patil P.B."/>
        </authorList>
    </citation>
    <scope>NUCLEOTIDE SEQUENCE [LARGE SCALE GENOMIC DNA]</scope>
    <source>
        <strain evidence="1 2">DSM 17805</strain>
    </source>
</reference>
<dbReference type="InterPro" id="IPR011250">
    <property type="entry name" value="OMP/PagP_B-barrel"/>
</dbReference>
<evidence type="ECO:0000313" key="1">
    <source>
        <dbReference type="EMBL" id="KRG57557.1"/>
    </source>
</evidence>
<name>A0A0R0BK60_9GAMM</name>
<dbReference type="EMBL" id="LDJH01000014">
    <property type="protein sequence ID" value="KRG57557.1"/>
    <property type="molecule type" value="Genomic_DNA"/>
</dbReference>
<protein>
    <recommendedName>
        <fullName evidence="3">Transferrin-binding protein B C-lobe/N-lobe beta barrel domain-containing protein</fullName>
    </recommendedName>
</protein>
<evidence type="ECO:0000313" key="2">
    <source>
        <dbReference type="Proteomes" id="UP000051254"/>
    </source>
</evidence>
<sequence length="239" mass="23921">MTRSDGSAGMSGTAELVFDAAAGTLGARISPMQWEGASWELAAADSYYTADDDLGGSNISNDPANPNSLQGAADPSVLCDCDYLSWGSWNASIDANGTTYGPDAGYWVVGQLSAAADLPLSGVASYSGQAIGTVNDGEAVLSGVTGSFTASVDFGTGLGSLQIDGFAGRSFGDSNLDINSGGMFDWGFTGQLSDSAGLTGQYNAAFATDGVDPAAAMIGTFSAEDGAWSASGVFGGTRP</sequence>